<evidence type="ECO:0000313" key="2">
    <source>
        <dbReference type="Proteomes" id="UP000789920"/>
    </source>
</evidence>
<accession>A0ACA9SEV6</accession>
<sequence>FTLMKANSISSPIILHLVLGMVKNSFKHFADLKQGIIKVQIVKSEFKY</sequence>
<reference evidence="1" key="1">
    <citation type="submission" date="2021-06" db="EMBL/GenBank/DDBJ databases">
        <authorList>
            <person name="Kallberg Y."/>
            <person name="Tangrot J."/>
            <person name="Rosling A."/>
        </authorList>
    </citation>
    <scope>NUCLEOTIDE SEQUENCE</scope>
    <source>
        <strain evidence="1">MA461A</strain>
    </source>
</reference>
<organism evidence="1 2">
    <name type="scientific">Racocetra persica</name>
    <dbReference type="NCBI Taxonomy" id="160502"/>
    <lineage>
        <taxon>Eukaryota</taxon>
        <taxon>Fungi</taxon>
        <taxon>Fungi incertae sedis</taxon>
        <taxon>Mucoromycota</taxon>
        <taxon>Glomeromycotina</taxon>
        <taxon>Glomeromycetes</taxon>
        <taxon>Diversisporales</taxon>
        <taxon>Gigasporaceae</taxon>
        <taxon>Racocetra</taxon>
    </lineage>
</organism>
<protein>
    <submittedName>
        <fullName evidence="1">7696_t:CDS:1</fullName>
    </submittedName>
</protein>
<dbReference type="EMBL" id="CAJVQC010113484">
    <property type="protein sequence ID" value="CAG8836030.1"/>
    <property type="molecule type" value="Genomic_DNA"/>
</dbReference>
<feature type="non-terminal residue" evidence="1">
    <location>
        <position position="1"/>
    </location>
</feature>
<proteinExistence type="predicted"/>
<gene>
    <name evidence="1" type="ORF">RPERSI_LOCUS29774</name>
</gene>
<dbReference type="Proteomes" id="UP000789920">
    <property type="component" value="Unassembled WGS sequence"/>
</dbReference>
<name>A0ACA9SEV6_9GLOM</name>
<evidence type="ECO:0000313" key="1">
    <source>
        <dbReference type="EMBL" id="CAG8836030.1"/>
    </source>
</evidence>
<comment type="caution">
    <text evidence="1">The sequence shown here is derived from an EMBL/GenBank/DDBJ whole genome shotgun (WGS) entry which is preliminary data.</text>
</comment>
<keyword evidence="2" id="KW-1185">Reference proteome</keyword>
<feature type="non-terminal residue" evidence="1">
    <location>
        <position position="48"/>
    </location>
</feature>